<feature type="compositionally biased region" description="Polar residues" evidence="6">
    <location>
        <begin position="818"/>
        <end position="828"/>
    </location>
</feature>
<proteinExistence type="inferred from homology"/>
<dbReference type="PANTHER" id="PTHR20544">
    <property type="entry name" value="CENTROSOMAL PROTEIN CEP135"/>
    <property type="match status" value="1"/>
</dbReference>
<dbReference type="EMBL" id="LR901052">
    <property type="protein sequence ID" value="CAD7247677.1"/>
    <property type="molecule type" value="Genomic_DNA"/>
</dbReference>
<feature type="compositionally biased region" description="Polar residues" evidence="6">
    <location>
        <begin position="548"/>
        <end position="586"/>
    </location>
</feature>
<comment type="similarity">
    <text evidence="4">Belongs to the CEP135/TSGA10 family.</text>
</comment>
<feature type="coiled-coil region" evidence="5">
    <location>
        <begin position="213"/>
        <end position="283"/>
    </location>
</feature>
<evidence type="ECO:0000256" key="5">
    <source>
        <dbReference type="SAM" id="Coils"/>
    </source>
</evidence>
<sequence>MVDYWATLDMDRTDIEDRFRIVRRHLDDLGYHQTLPLEALPLVERLFYDLLHTTDSLKRCKEKGEKLEKEKANISAALQPYQEENAALLKENNELNWKILRQKEEFDKELMGYQVEIRRLKNEIQDLGFFNERYANQVKSLQLDLKKREMKLSQLYDGNNQAVIVVSGNGGKKQMPVRKQQMEITSLLPPSKDALKEKYSSRNSEDRYSLDLIEMADKRMTQLEEKLQKLHKEHNLCKDDMAQLQNKDTSGSKLRREHFESEIKEMEVLQASQEKEIKRLREENCRLIEMIELLDKQNSKVGKDSADTRTKEKSTRPEVEPLTRPSSADRDKSARIKRVENLRREKTATRSKPNTQNQCYDEDTQKILEGIERLKMKKVAISRSASTGDVMLQRDIQSSSSSSEPGTCREVRHAVSRQLAAPDQDRKEKDSKEVLIQALRNEMKSLQNEMKSLRHENDQLTWERNRTRTQIGPASWIPDGVSGSAQQWSRDSRVTLQEETHLTSAASDLRSTSVAFPSGGLRLPLQQQQQLHPPPPPSQLPQQSHLQISKQDTMSHQIPSGATISHQIPSGATISPPSLPGNSSGVSVQPWIPQMSAAAPQPVLSVPVISSNGTQPPLQTHLQTSSMLPPSYQIFQPQPQSQTTTPHVLEIPSYEAPTSAFRHFLPPHSNVEGTVAPPGHIPAIQVTSQPSLYFPTASAGASTVLPNTQRQSFRDDVDPHSQAYPQPYSVGVWPSASQVPSIPTVIPQRPPQNANISASVMSLPLYHGNESNGLLDYNKGRVTTGTAPVDITLAPVSLPDGRFQSVTLGEGQGRRQETNSGTFQQNGNIHPASQEIGQGTRRVESQSQDVFSSYPPQYTLAPSSISQSVLTDSHFPHQPVSAAITTLHIPQPVSSAVTTMHIPQLGSSAVTTMHIPQPVPSATTAMHIPQPGSQTGSALSAHVFPSLEPSLPSVISHTGGIRVPELSTVGLPYSAPSTHVTFTSTATSHARPLVDQPFETGTPGNHGDYQVYTLMNEKDIAQISATAMPSAAFHVPQAGGPLPATSIAFTLPATSRDYSESSQWPPLGTPSTVPIAQEMQRVRSLEDEVIRLRSETERLRNEKDCQQREVNSLQGLLQGIRAGQPPSQYDQLRIQELERQKLELQEMLPHYTQQLNQMREDHRRLQRERDDAKAAIESMREGLYRSKEQQEPRSSYVVEGSAAVQMLITRLENEKVAMRQELARVKSDRDTLMERMKAVTDIQRGEKGHYDGQLKALKLQVVNLEKERQETVARMNSQKVLVATLQEQVKGLQQTLQATKTQADQQRTNAGQMRYLAEQTERNLRDLQEQMTLKTAKLQTSSQKAEDLLKETGSLKEEMEKMRNQLSDSRAAIATLDRDKDAMQNALDEKAERIQALEEEKNGLQEKCAVLQAKVSAMETKLDGSNSLQALVEEP</sequence>
<evidence type="ECO:0000313" key="8">
    <source>
        <dbReference type="Proteomes" id="UP000677054"/>
    </source>
</evidence>
<feature type="region of interest" description="Disordered" evidence="6">
    <location>
        <begin position="298"/>
        <end position="361"/>
    </location>
</feature>
<dbReference type="PANTHER" id="PTHR20544:SF0">
    <property type="entry name" value="NUCLEOPROTEIN TPR_MLP1 DOMAIN-CONTAINING PROTEIN"/>
    <property type="match status" value="1"/>
</dbReference>
<evidence type="ECO:0000256" key="1">
    <source>
        <dbReference type="ARBA" id="ARBA00004114"/>
    </source>
</evidence>
<feature type="coiled-coil region" evidence="5">
    <location>
        <begin position="57"/>
        <end position="151"/>
    </location>
</feature>
<feature type="compositionally biased region" description="Basic and acidic residues" evidence="6">
    <location>
        <begin position="298"/>
        <end position="348"/>
    </location>
</feature>
<dbReference type="GO" id="GO:0005814">
    <property type="term" value="C:centriole"/>
    <property type="evidence" value="ECO:0007669"/>
    <property type="project" value="UniProtKB-SubCell"/>
</dbReference>
<keyword evidence="2" id="KW-0963">Cytoplasm</keyword>
<keyword evidence="8" id="KW-1185">Reference proteome</keyword>
<dbReference type="InterPro" id="IPR051877">
    <property type="entry name" value="Centriole_BasalBody_StrucProt"/>
</dbReference>
<gene>
    <name evidence="7" type="ORF">DSTB1V02_LOCUS7502</name>
</gene>
<dbReference type="EMBL" id="CAJPEV010001535">
    <property type="protein sequence ID" value="CAG0893189.1"/>
    <property type="molecule type" value="Genomic_DNA"/>
</dbReference>
<dbReference type="Proteomes" id="UP000677054">
    <property type="component" value="Unassembled WGS sequence"/>
</dbReference>
<organism evidence="7">
    <name type="scientific">Darwinula stevensoni</name>
    <dbReference type="NCBI Taxonomy" id="69355"/>
    <lineage>
        <taxon>Eukaryota</taxon>
        <taxon>Metazoa</taxon>
        <taxon>Ecdysozoa</taxon>
        <taxon>Arthropoda</taxon>
        <taxon>Crustacea</taxon>
        <taxon>Oligostraca</taxon>
        <taxon>Ostracoda</taxon>
        <taxon>Podocopa</taxon>
        <taxon>Podocopida</taxon>
        <taxon>Darwinulocopina</taxon>
        <taxon>Darwinuloidea</taxon>
        <taxon>Darwinulidae</taxon>
        <taxon>Darwinula</taxon>
    </lineage>
</organism>
<accession>A0A7R9A4T2</accession>
<feature type="region of interest" description="Disordered" evidence="6">
    <location>
        <begin position="472"/>
        <end position="492"/>
    </location>
</feature>
<evidence type="ECO:0000256" key="3">
    <source>
        <dbReference type="ARBA" id="ARBA00023212"/>
    </source>
</evidence>
<protein>
    <submittedName>
        <fullName evidence="7">Uncharacterized protein</fullName>
    </submittedName>
</protein>
<evidence type="ECO:0000256" key="4">
    <source>
        <dbReference type="ARBA" id="ARBA00038123"/>
    </source>
</evidence>
<evidence type="ECO:0000256" key="2">
    <source>
        <dbReference type="ARBA" id="ARBA00022490"/>
    </source>
</evidence>
<feature type="compositionally biased region" description="Polar residues" evidence="6">
    <location>
        <begin position="350"/>
        <end position="359"/>
    </location>
</feature>
<feature type="region of interest" description="Disordered" evidence="6">
    <location>
        <begin position="527"/>
        <end position="586"/>
    </location>
</feature>
<feature type="coiled-coil region" evidence="5">
    <location>
        <begin position="1075"/>
        <end position="1182"/>
    </location>
</feature>
<reference evidence="7" key="1">
    <citation type="submission" date="2020-11" db="EMBL/GenBank/DDBJ databases">
        <authorList>
            <person name="Tran Van P."/>
        </authorList>
    </citation>
    <scope>NUCLEOTIDE SEQUENCE</scope>
</reference>
<keyword evidence="3" id="KW-0206">Cytoskeleton</keyword>
<comment type="subcellular location">
    <subcellularLocation>
        <location evidence="1">Cytoplasm</location>
        <location evidence="1">Cytoskeleton</location>
        <location evidence="1">Microtubule organizing center</location>
        <location evidence="1">Centrosome</location>
        <location evidence="1">Centriole</location>
    </subcellularLocation>
</comment>
<dbReference type="OrthoDB" id="6351470at2759"/>
<feature type="region of interest" description="Disordered" evidence="6">
    <location>
        <begin position="391"/>
        <end position="431"/>
    </location>
</feature>
<feature type="region of interest" description="Disordered" evidence="6">
    <location>
        <begin position="809"/>
        <end position="840"/>
    </location>
</feature>
<keyword evidence="5" id="KW-0175">Coiled coil</keyword>
<evidence type="ECO:0000313" key="7">
    <source>
        <dbReference type="EMBL" id="CAD7247677.1"/>
    </source>
</evidence>
<evidence type="ECO:0000256" key="6">
    <source>
        <dbReference type="SAM" id="MobiDB-lite"/>
    </source>
</evidence>
<name>A0A7R9A4T2_9CRUS</name>
<feature type="coiled-coil region" evidence="5">
    <location>
        <begin position="1208"/>
        <end position="1421"/>
    </location>
</feature>